<dbReference type="AlphaFoldDB" id="A0A0M0GAQ6"/>
<name>A0A0M0GAQ6_SPOGL</name>
<dbReference type="InterPro" id="IPR008767">
    <property type="entry name" value="Phage_SPP1_head-tail_adaptor"/>
</dbReference>
<evidence type="ECO:0008006" key="3">
    <source>
        <dbReference type="Google" id="ProtNLM"/>
    </source>
</evidence>
<evidence type="ECO:0000313" key="2">
    <source>
        <dbReference type="Proteomes" id="UP000037109"/>
    </source>
</evidence>
<dbReference type="Proteomes" id="UP000037109">
    <property type="component" value="Unassembled WGS sequence"/>
</dbReference>
<dbReference type="NCBIfam" id="TIGR01563">
    <property type="entry name" value="gp16_SPP1"/>
    <property type="match status" value="1"/>
</dbReference>
<protein>
    <recommendedName>
        <fullName evidence="3">Phage head-tail adapter protein</fullName>
    </recommendedName>
</protein>
<organism evidence="1 2">
    <name type="scientific">Sporosarcina globispora</name>
    <name type="common">Bacillus globisporus</name>
    <dbReference type="NCBI Taxonomy" id="1459"/>
    <lineage>
        <taxon>Bacteria</taxon>
        <taxon>Bacillati</taxon>
        <taxon>Bacillota</taxon>
        <taxon>Bacilli</taxon>
        <taxon>Bacillales</taxon>
        <taxon>Caryophanaceae</taxon>
        <taxon>Sporosarcina</taxon>
    </lineage>
</organism>
<dbReference type="PATRIC" id="fig|1459.3.peg.1527"/>
<reference evidence="2" key="1">
    <citation type="submission" date="2015-07" db="EMBL/GenBank/DDBJ databases">
        <title>Fjat-10036 dsm4.</title>
        <authorList>
            <person name="Liu B."/>
            <person name="Wang J."/>
            <person name="Zhu Y."/>
            <person name="Liu G."/>
            <person name="Chen Q."/>
            <person name="Chen Z."/>
            <person name="Lan J."/>
            <person name="Che J."/>
            <person name="Ge C."/>
            <person name="Shi H."/>
            <person name="Pan Z."/>
            <person name="Liu X."/>
        </authorList>
    </citation>
    <scope>NUCLEOTIDE SEQUENCE [LARGE SCALE GENOMIC DNA]</scope>
    <source>
        <strain evidence="2">DSM 4</strain>
    </source>
</reference>
<comment type="caution">
    <text evidence="1">The sequence shown here is derived from an EMBL/GenBank/DDBJ whole genome shotgun (WGS) entry which is preliminary data.</text>
</comment>
<proteinExistence type="predicted"/>
<sequence length="100" mass="11632">MRFDSIVDLIEVNYNQDEIGNSIEILKKRSTFAKKQSVKQSEYYQAASLGLKPELVFIIWTQEYQGEPKLEFAGKIYAINRTYERPDEKIELHCEARIGG</sequence>
<keyword evidence="2" id="KW-1185">Reference proteome</keyword>
<dbReference type="EMBL" id="LGUF01000007">
    <property type="protein sequence ID" value="KON86607.1"/>
    <property type="molecule type" value="Genomic_DNA"/>
</dbReference>
<dbReference type="STRING" id="1459.AF332_07100"/>
<accession>A0A0M0GAQ6</accession>
<dbReference type="OrthoDB" id="2051942at2"/>
<evidence type="ECO:0000313" key="1">
    <source>
        <dbReference type="EMBL" id="KON86607.1"/>
    </source>
</evidence>
<gene>
    <name evidence="1" type="ORF">AF332_07100</name>
</gene>
<dbReference type="RefSeq" id="WP_053433973.1">
    <property type="nucleotide sequence ID" value="NZ_LGUF01000007.1"/>
</dbReference>